<comment type="caution">
    <text evidence="1">The sequence shown here is derived from an EMBL/GenBank/DDBJ whole genome shotgun (WGS) entry which is preliminary data.</text>
</comment>
<name>A0A8J3Y6Y8_9ACTN</name>
<evidence type="ECO:0000313" key="1">
    <source>
        <dbReference type="EMBL" id="GIJ03021.1"/>
    </source>
</evidence>
<gene>
    <name evidence="1" type="ORF">Sya03_23730</name>
</gene>
<dbReference type="Proteomes" id="UP000652013">
    <property type="component" value="Unassembled WGS sequence"/>
</dbReference>
<dbReference type="AlphaFoldDB" id="A0A8J3Y6Y8"/>
<protein>
    <submittedName>
        <fullName evidence="1">Uncharacterized protein</fullName>
    </submittedName>
</protein>
<reference evidence="1" key="1">
    <citation type="submission" date="2021-01" db="EMBL/GenBank/DDBJ databases">
        <title>Whole genome shotgun sequence of Spirilliplanes yamanashiensis NBRC 15828.</title>
        <authorList>
            <person name="Komaki H."/>
            <person name="Tamura T."/>
        </authorList>
    </citation>
    <scope>NUCLEOTIDE SEQUENCE</scope>
    <source>
        <strain evidence="1">NBRC 15828</strain>
    </source>
</reference>
<keyword evidence="2" id="KW-1185">Reference proteome</keyword>
<dbReference type="EMBL" id="BOOY01000016">
    <property type="protein sequence ID" value="GIJ03021.1"/>
    <property type="molecule type" value="Genomic_DNA"/>
</dbReference>
<dbReference type="RefSeq" id="WP_203938283.1">
    <property type="nucleotide sequence ID" value="NZ_BAAAGJ010000005.1"/>
</dbReference>
<accession>A0A8J3Y6Y8</accession>
<evidence type="ECO:0000313" key="2">
    <source>
        <dbReference type="Proteomes" id="UP000652013"/>
    </source>
</evidence>
<proteinExistence type="predicted"/>
<sequence length="168" mass="17711">MSISTPHRPARATDEMTPRRLWRARAMCRRHGAPLLTMAAMLVGDEDAAGEIVAAVLTEAAGPGPGGDAPPGSERVWLARSVYHRCLGRLAARERFGAAFAAGRTDTVDRRPPGPTGRQCAVAALALYGGHDLAQTSRTLGLPEPEVVELLRGAVLSFAAARRRAPAG</sequence>
<organism evidence="1 2">
    <name type="scientific">Spirilliplanes yamanashiensis</name>
    <dbReference type="NCBI Taxonomy" id="42233"/>
    <lineage>
        <taxon>Bacteria</taxon>
        <taxon>Bacillati</taxon>
        <taxon>Actinomycetota</taxon>
        <taxon>Actinomycetes</taxon>
        <taxon>Micromonosporales</taxon>
        <taxon>Micromonosporaceae</taxon>
        <taxon>Spirilliplanes</taxon>
    </lineage>
</organism>